<feature type="transmembrane region" description="Helical" evidence="1">
    <location>
        <begin position="37"/>
        <end position="60"/>
    </location>
</feature>
<reference evidence="2 3" key="1">
    <citation type="submission" date="2021-03" db="EMBL/GenBank/DDBJ databases">
        <title>Genomic Encyclopedia of Type Strains, Phase IV (KMG-IV): sequencing the most valuable type-strain genomes for metagenomic binning, comparative biology and taxonomic classification.</title>
        <authorList>
            <person name="Goeker M."/>
        </authorList>
    </citation>
    <scope>NUCLEOTIDE SEQUENCE [LARGE SCALE GENOMIC DNA]</scope>
    <source>
        <strain evidence="2 3">DSM 27138</strain>
    </source>
</reference>
<keyword evidence="3" id="KW-1185">Reference proteome</keyword>
<proteinExistence type="predicted"/>
<evidence type="ECO:0000313" key="3">
    <source>
        <dbReference type="Proteomes" id="UP001519289"/>
    </source>
</evidence>
<dbReference type="Pfam" id="PF09581">
    <property type="entry name" value="Spore_III_AF"/>
    <property type="match status" value="1"/>
</dbReference>
<dbReference type="NCBIfam" id="TIGR02896">
    <property type="entry name" value="spore_III_AF"/>
    <property type="match status" value="1"/>
</dbReference>
<keyword evidence="1" id="KW-0812">Transmembrane</keyword>
<dbReference type="EMBL" id="JAGGLG010000001">
    <property type="protein sequence ID" value="MBP2016678.1"/>
    <property type="molecule type" value="Genomic_DNA"/>
</dbReference>
<gene>
    <name evidence="2" type="ORF">J2Z79_000051</name>
</gene>
<protein>
    <submittedName>
        <fullName evidence="2">Stage III sporulation protein AF</fullName>
    </submittedName>
</protein>
<dbReference type="InterPro" id="IPR014245">
    <property type="entry name" value="Spore_III_AF"/>
</dbReference>
<keyword evidence="1" id="KW-0472">Membrane</keyword>
<evidence type="ECO:0000256" key="1">
    <source>
        <dbReference type="SAM" id="Phobius"/>
    </source>
</evidence>
<feature type="transmembrane region" description="Helical" evidence="1">
    <location>
        <begin position="6"/>
        <end position="25"/>
    </location>
</feature>
<evidence type="ECO:0000313" key="2">
    <source>
        <dbReference type="EMBL" id="MBP2016678.1"/>
    </source>
</evidence>
<dbReference type="Proteomes" id="UP001519289">
    <property type="component" value="Unassembled WGS sequence"/>
</dbReference>
<organism evidence="2 3">
    <name type="scientific">Symbiobacterium terraclitae</name>
    <dbReference type="NCBI Taxonomy" id="557451"/>
    <lineage>
        <taxon>Bacteria</taxon>
        <taxon>Bacillati</taxon>
        <taxon>Bacillota</taxon>
        <taxon>Clostridia</taxon>
        <taxon>Eubacteriales</taxon>
        <taxon>Symbiobacteriaceae</taxon>
        <taxon>Symbiobacterium</taxon>
    </lineage>
</organism>
<accession>A0ABS4JMA2</accession>
<keyword evidence="1" id="KW-1133">Transmembrane helix</keyword>
<comment type="caution">
    <text evidence="2">The sequence shown here is derived from an EMBL/GenBank/DDBJ whole genome shotgun (WGS) entry which is preliminary data.</text>
</comment>
<dbReference type="RefSeq" id="WP_209464842.1">
    <property type="nucleotide sequence ID" value="NZ_JAGGLG010000001.1"/>
</dbReference>
<sequence>MAALIGWVRSLVVLVVLASLLEMLLPTGGMKRFVRLSMGLLILLGVVRPLVSLLGGQAAFDPYLLQEPAGRLPSIDEIMVEANRFQARSQALLLEEVRGRLARQAETAALAVEGVAGADVALELGGGPALETVHVEKVSVTLLLGSRFGQVRPVEPVRIGGAGGQAEEARGGTTVRAPLPEEAPIAEAVRQQVAEQLGIGDPNAVAVWIAGTARPGR</sequence>
<name>A0ABS4JMA2_9FIRM</name>